<name>A0A4U9UV53_SERFO</name>
<protein>
    <submittedName>
        <fullName evidence="1">Uncharacterized protein</fullName>
    </submittedName>
</protein>
<proteinExistence type="predicted"/>
<gene>
    <name evidence="1" type="ORF">NCTC12965_04135</name>
</gene>
<dbReference type="AlphaFoldDB" id="A0A4U9UV53"/>
<reference evidence="1" key="1">
    <citation type="submission" date="2019-05" db="EMBL/GenBank/DDBJ databases">
        <authorList>
            <consortium name="Pathogen Informatics"/>
        </authorList>
    </citation>
    <scope>NUCLEOTIDE SEQUENCE [LARGE SCALE GENOMIC DNA]</scope>
    <source>
        <strain evidence="1">NCTC12965</strain>
    </source>
</reference>
<accession>A0A4U9UV53</accession>
<dbReference type="EMBL" id="CABEEZ010000096">
    <property type="protein sequence ID" value="VTR37830.1"/>
    <property type="molecule type" value="Genomic_DNA"/>
</dbReference>
<sequence>MPGCIWAVTTVQGKVKPGDNPYTLKRLYILRTDSIPYHGGADSQQAWCIAGCDGNRIERRRAQKAPDFLGNLNGDGFCLALQVIVTFEVGDFWGGAGGHRHRSSARKNR</sequence>
<evidence type="ECO:0000313" key="1">
    <source>
        <dbReference type="EMBL" id="VTR37830.1"/>
    </source>
</evidence>
<organism evidence="1">
    <name type="scientific">Serratia fonticola</name>
    <dbReference type="NCBI Taxonomy" id="47917"/>
    <lineage>
        <taxon>Bacteria</taxon>
        <taxon>Pseudomonadati</taxon>
        <taxon>Pseudomonadota</taxon>
        <taxon>Gammaproteobacteria</taxon>
        <taxon>Enterobacterales</taxon>
        <taxon>Yersiniaceae</taxon>
        <taxon>Serratia</taxon>
    </lineage>
</organism>